<dbReference type="EnsemblPlants" id="PNT73715">
    <property type="protein sequence ID" value="PNT73715"/>
    <property type="gene ID" value="BRADI_1g00287v3"/>
</dbReference>
<accession>A0A2K2DHE5</accession>
<evidence type="ECO:0000313" key="3">
    <source>
        <dbReference type="EnsemblPlants" id="PNT73715"/>
    </source>
</evidence>
<dbReference type="EMBL" id="CM000880">
    <property type="protein sequence ID" value="PNT73715.1"/>
    <property type="molecule type" value="Genomic_DNA"/>
</dbReference>
<keyword evidence="4" id="KW-1185">Reference proteome</keyword>
<evidence type="ECO:0000313" key="4">
    <source>
        <dbReference type="Proteomes" id="UP000008810"/>
    </source>
</evidence>
<feature type="non-terminal residue" evidence="2">
    <location>
        <position position="1"/>
    </location>
</feature>
<dbReference type="Gramene" id="PNT73715">
    <property type="protein sequence ID" value="PNT73715"/>
    <property type="gene ID" value="BRADI_1g00287v3"/>
</dbReference>
<sequence length="133" mass="14151">RHRGRSLPSPRPHRAATPPPTTPPPPPLAPSGGRTRRPASSLGRFRPRLRWIRSLPTPRAHRALRLPPALPPLLTPSGGRIHRPAASRGQSTAAASASSLAAPSGRHQPPQAARTKPLPHGLGPVWFGAFLVQ</sequence>
<feature type="compositionally biased region" description="Low complexity" evidence="1">
    <location>
        <begin position="86"/>
        <end position="104"/>
    </location>
</feature>
<proteinExistence type="predicted"/>
<organism evidence="2">
    <name type="scientific">Brachypodium distachyon</name>
    <name type="common">Purple false brome</name>
    <name type="synonym">Trachynia distachya</name>
    <dbReference type="NCBI Taxonomy" id="15368"/>
    <lineage>
        <taxon>Eukaryota</taxon>
        <taxon>Viridiplantae</taxon>
        <taxon>Streptophyta</taxon>
        <taxon>Embryophyta</taxon>
        <taxon>Tracheophyta</taxon>
        <taxon>Spermatophyta</taxon>
        <taxon>Magnoliopsida</taxon>
        <taxon>Liliopsida</taxon>
        <taxon>Poales</taxon>
        <taxon>Poaceae</taxon>
        <taxon>BOP clade</taxon>
        <taxon>Pooideae</taxon>
        <taxon>Stipodae</taxon>
        <taxon>Brachypodieae</taxon>
        <taxon>Brachypodium</taxon>
    </lineage>
</organism>
<dbReference type="AlphaFoldDB" id="A0A2K2DHE5"/>
<dbReference type="Proteomes" id="UP000008810">
    <property type="component" value="Chromosome 1"/>
</dbReference>
<name>A0A2K2DHE5_BRADI</name>
<evidence type="ECO:0000256" key="1">
    <source>
        <dbReference type="SAM" id="MobiDB-lite"/>
    </source>
</evidence>
<feature type="compositionally biased region" description="Pro residues" evidence="1">
    <location>
        <begin position="17"/>
        <end position="29"/>
    </location>
</feature>
<reference evidence="2 3" key="1">
    <citation type="journal article" date="2010" name="Nature">
        <title>Genome sequencing and analysis of the model grass Brachypodium distachyon.</title>
        <authorList>
            <consortium name="International Brachypodium Initiative"/>
        </authorList>
    </citation>
    <scope>NUCLEOTIDE SEQUENCE [LARGE SCALE GENOMIC DNA]</scope>
    <source>
        <strain evidence="2 3">Bd21</strain>
    </source>
</reference>
<dbReference type="InParanoid" id="A0A2K2DHE5"/>
<feature type="region of interest" description="Disordered" evidence="1">
    <location>
        <begin position="1"/>
        <end position="119"/>
    </location>
</feature>
<protein>
    <submittedName>
        <fullName evidence="2 3">Uncharacterized protein</fullName>
    </submittedName>
</protein>
<reference evidence="3" key="3">
    <citation type="submission" date="2018-08" db="UniProtKB">
        <authorList>
            <consortium name="EnsemblPlants"/>
        </authorList>
    </citation>
    <scope>IDENTIFICATION</scope>
    <source>
        <strain evidence="3">cv. Bd21</strain>
    </source>
</reference>
<gene>
    <name evidence="2" type="ORF">BRADI_1g00287v3</name>
</gene>
<reference evidence="2" key="2">
    <citation type="submission" date="2017-06" db="EMBL/GenBank/DDBJ databases">
        <title>WGS assembly of Brachypodium distachyon.</title>
        <authorList>
            <consortium name="The International Brachypodium Initiative"/>
            <person name="Lucas S."/>
            <person name="Harmon-Smith M."/>
            <person name="Lail K."/>
            <person name="Tice H."/>
            <person name="Grimwood J."/>
            <person name="Bruce D."/>
            <person name="Barry K."/>
            <person name="Shu S."/>
            <person name="Lindquist E."/>
            <person name="Wang M."/>
            <person name="Pitluck S."/>
            <person name="Vogel J.P."/>
            <person name="Garvin D.F."/>
            <person name="Mockler T.C."/>
            <person name="Schmutz J."/>
            <person name="Rokhsar D."/>
            <person name="Bevan M.W."/>
        </authorList>
    </citation>
    <scope>NUCLEOTIDE SEQUENCE</scope>
    <source>
        <strain evidence="2">Bd21</strain>
    </source>
</reference>
<evidence type="ECO:0000313" key="2">
    <source>
        <dbReference type="EMBL" id="PNT73715.1"/>
    </source>
</evidence>